<evidence type="ECO:0000256" key="3">
    <source>
        <dbReference type="ARBA" id="ARBA00011897"/>
    </source>
</evidence>
<keyword evidence="4" id="KW-0645">Protease</keyword>
<dbReference type="PANTHER" id="PTHR42881:SF2">
    <property type="entry name" value="PROLYL ENDOPEPTIDASE"/>
    <property type="match status" value="1"/>
</dbReference>
<evidence type="ECO:0000313" key="12">
    <source>
        <dbReference type="EMBL" id="PDP44624.1"/>
    </source>
</evidence>
<dbReference type="InterPro" id="IPR023302">
    <property type="entry name" value="Pept_S9A_N"/>
</dbReference>
<dbReference type="InterPro" id="IPR051167">
    <property type="entry name" value="Prolyl_oligopep/macrocyclase"/>
</dbReference>
<dbReference type="AlphaFoldDB" id="A0A2A6EAH7"/>
<dbReference type="PRINTS" id="PR00862">
    <property type="entry name" value="PROLIGOPTASE"/>
</dbReference>
<evidence type="ECO:0000256" key="5">
    <source>
        <dbReference type="ARBA" id="ARBA00022801"/>
    </source>
</evidence>
<keyword evidence="6" id="KW-0720">Serine protease</keyword>
<dbReference type="GO" id="GO:0006508">
    <property type="term" value="P:proteolysis"/>
    <property type="evidence" value="ECO:0007669"/>
    <property type="project" value="UniProtKB-KW"/>
</dbReference>
<name>A0A2A6EAH7_TANFO</name>
<sequence>MQRYIIFSEKEKPRPRFIFFSIFNLSFFIYVCTQKQTYSKIQLQMKNFFMFPLTLTMTVTSYAQVAFRPPVTLQKPVKDTLHNVVITDPFRWLEDKEDPKVVAWTKAQHDYGIEYLKQTQQEHPGLREAIASYIDMDYEGPLNKIGNRVFQNVKRKGDMQSKIYTLINGKKVLIWDPVKLDPSGKTSTSGTSYTYDGNRAAISVQKSGAEISTTYIIDTRTGKILHKPIENIFGFQWTKDQQHAYFTLRSKEDIDAQRPLKTYRWKAGDPITKAQFIGTTSDAQNNYFIYDNRYGDVTFFGEGDFYSNKVYMRKTGTNEPGQLIYESKEFNAYPEAIGDKLYILTNDKAPNFRLMTADVSNPEYKDWKVLVPESETVMQSYAVMKNNIIIQDKKDIMSRLTLYDLDGKRLREIELPEVGNVGGMSYNREEDSLYISLNTFTSTPKTFVASPSDFKWRLYYQRELPIDMSGIEGKIVFYPSKDGTKIPAFVIHKKGLELNGNNPVLINGYGGFNSGIEPGYQGFYAPLLEKGIVVVRAGIRGGDEYGEAWHRNGMLGKKQNTFDDFNSCVEWLIKEKYTNPQKVVAMGGSNGGLLMGAIATQRPDLYKAIVCQVPLLDMLRYHKFLIARYWIPEYGSSDDPEQFGWILPYSPYHNIKAGVSLPTMLVTTGANDSRVDPLHAKKFVAAVQNNPGQVNPVILHIDYESGHGSGQSTEQSIKNWTFTFEFIMNQLGL</sequence>
<evidence type="ECO:0000256" key="2">
    <source>
        <dbReference type="ARBA" id="ARBA00005228"/>
    </source>
</evidence>
<dbReference type="Pfam" id="PF02897">
    <property type="entry name" value="Peptidase_S9_N"/>
    <property type="match status" value="1"/>
</dbReference>
<dbReference type="InterPro" id="IPR002470">
    <property type="entry name" value="Peptidase_S9A"/>
</dbReference>
<dbReference type="SUPFAM" id="SSF50993">
    <property type="entry name" value="Peptidase/esterase 'gauge' domain"/>
    <property type="match status" value="1"/>
</dbReference>
<comment type="function">
    <text evidence="7">Cleaves peptide bonds on the C-terminal side of prolyl residues within peptides that are up to approximately 30 amino acids long. Has an absolute requirement for an X-Pro bond in the trans configuration immediately preceding the Pro-Y scissible bond.</text>
</comment>
<accession>A0A2A6EAH7</accession>
<dbReference type="Gene3D" id="3.40.50.1820">
    <property type="entry name" value="alpha/beta hydrolase"/>
    <property type="match status" value="1"/>
</dbReference>
<keyword evidence="9" id="KW-0812">Transmembrane</keyword>
<dbReference type="FunFam" id="3.40.50.1820:FF:000005">
    <property type="entry name" value="Prolyl endopeptidase"/>
    <property type="match status" value="1"/>
</dbReference>
<feature type="transmembrane region" description="Helical" evidence="9">
    <location>
        <begin position="45"/>
        <end position="67"/>
    </location>
</feature>
<dbReference type="InterPro" id="IPR029058">
    <property type="entry name" value="AB_hydrolase_fold"/>
</dbReference>
<dbReference type="Proteomes" id="UP000219259">
    <property type="component" value="Unassembled WGS sequence"/>
</dbReference>
<keyword evidence="5" id="KW-0378">Hydrolase</keyword>
<dbReference type="GO" id="GO:0005829">
    <property type="term" value="C:cytosol"/>
    <property type="evidence" value="ECO:0007669"/>
    <property type="project" value="TreeGrafter"/>
</dbReference>
<evidence type="ECO:0000256" key="9">
    <source>
        <dbReference type="SAM" id="Phobius"/>
    </source>
</evidence>
<comment type="caution">
    <text evidence="12">The sequence shown here is derived from an EMBL/GenBank/DDBJ whole genome shotgun (WGS) entry which is preliminary data.</text>
</comment>
<dbReference type="GO" id="GO:0004252">
    <property type="term" value="F:serine-type endopeptidase activity"/>
    <property type="evidence" value="ECO:0007669"/>
    <property type="project" value="UniProtKB-EC"/>
</dbReference>
<comment type="similarity">
    <text evidence="2">Belongs to the peptidase S9A family.</text>
</comment>
<dbReference type="EC" id="3.4.21.26" evidence="3"/>
<dbReference type="PANTHER" id="PTHR42881">
    <property type="entry name" value="PROLYL ENDOPEPTIDASE"/>
    <property type="match status" value="1"/>
</dbReference>
<evidence type="ECO:0000256" key="4">
    <source>
        <dbReference type="ARBA" id="ARBA00022670"/>
    </source>
</evidence>
<evidence type="ECO:0000313" key="13">
    <source>
        <dbReference type="Proteomes" id="UP000219259"/>
    </source>
</evidence>
<feature type="transmembrane region" description="Helical" evidence="9">
    <location>
        <begin position="17"/>
        <end position="33"/>
    </location>
</feature>
<dbReference type="Gene3D" id="2.130.10.120">
    <property type="entry name" value="Prolyl oligopeptidase, N-terminal domain"/>
    <property type="match status" value="1"/>
</dbReference>
<protein>
    <recommendedName>
        <fullName evidence="3">prolyl oligopeptidase</fullName>
        <ecNumber evidence="3">3.4.21.26</ecNumber>
    </recommendedName>
    <alternativeName>
        <fullName evidence="8">Proline-specific endopeptidase</fullName>
    </alternativeName>
</protein>
<dbReference type="EMBL" id="NSLJ01000005">
    <property type="protein sequence ID" value="PDP44624.1"/>
    <property type="molecule type" value="Genomic_DNA"/>
</dbReference>
<evidence type="ECO:0000256" key="7">
    <source>
        <dbReference type="ARBA" id="ARBA00060121"/>
    </source>
</evidence>
<evidence type="ECO:0000256" key="1">
    <source>
        <dbReference type="ARBA" id="ARBA00001070"/>
    </source>
</evidence>
<keyword evidence="9" id="KW-0472">Membrane</keyword>
<comment type="catalytic activity">
    <reaction evidence="1">
        <text>Hydrolysis of Pro-|-Xaa &gt;&gt; Ala-|-Xaa in oligopeptides.</text>
        <dbReference type="EC" id="3.4.21.26"/>
    </reaction>
</comment>
<dbReference type="InterPro" id="IPR001375">
    <property type="entry name" value="Peptidase_S9_cat"/>
</dbReference>
<dbReference type="Pfam" id="PF00326">
    <property type="entry name" value="Peptidase_S9"/>
    <property type="match status" value="1"/>
</dbReference>
<evidence type="ECO:0000256" key="6">
    <source>
        <dbReference type="ARBA" id="ARBA00022825"/>
    </source>
</evidence>
<dbReference type="GO" id="GO:0070012">
    <property type="term" value="F:oligopeptidase activity"/>
    <property type="evidence" value="ECO:0007669"/>
    <property type="project" value="TreeGrafter"/>
</dbReference>
<feature type="domain" description="Peptidase S9 prolyl oligopeptidase catalytic" evidence="10">
    <location>
        <begin position="527"/>
        <end position="732"/>
    </location>
</feature>
<organism evidence="12 13">
    <name type="scientific">Tannerella forsythia</name>
    <name type="common">Bacteroides forsythus</name>
    <dbReference type="NCBI Taxonomy" id="28112"/>
    <lineage>
        <taxon>Bacteria</taxon>
        <taxon>Pseudomonadati</taxon>
        <taxon>Bacteroidota</taxon>
        <taxon>Bacteroidia</taxon>
        <taxon>Bacteroidales</taxon>
        <taxon>Tannerellaceae</taxon>
        <taxon>Tannerella</taxon>
    </lineage>
</organism>
<gene>
    <name evidence="12" type="ORF">CLI86_02945</name>
</gene>
<evidence type="ECO:0000259" key="10">
    <source>
        <dbReference type="Pfam" id="PF00326"/>
    </source>
</evidence>
<proteinExistence type="inferred from homology"/>
<feature type="domain" description="Peptidase S9A N-terminal" evidence="11">
    <location>
        <begin position="70"/>
        <end position="448"/>
    </location>
</feature>
<evidence type="ECO:0000259" key="11">
    <source>
        <dbReference type="Pfam" id="PF02897"/>
    </source>
</evidence>
<dbReference type="SUPFAM" id="SSF53474">
    <property type="entry name" value="alpha/beta-Hydrolases"/>
    <property type="match status" value="1"/>
</dbReference>
<reference evidence="12 13" key="1">
    <citation type="submission" date="2017-09" db="EMBL/GenBank/DDBJ databases">
        <title>Phase variable restriction modification systems are present in the genome sequences of periodontal pathogens Prevotella intermedia, Tannerella forsythia and Porphyromonas gingivalis.</title>
        <authorList>
            <person name="Haigh R.D."/>
            <person name="Crawford L."/>
            <person name="Ralph J."/>
            <person name="Wanford J."/>
            <person name="Vartoukian S.R."/>
            <person name="Hijazib K."/>
            <person name="Wade W."/>
            <person name="Oggioni M.R."/>
        </authorList>
    </citation>
    <scope>NUCLEOTIDE SEQUENCE [LARGE SCALE GENOMIC DNA]</scope>
    <source>
        <strain evidence="12 13">WW11663</strain>
    </source>
</reference>
<evidence type="ECO:0000256" key="8">
    <source>
        <dbReference type="ARBA" id="ARBA00081187"/>
    </source>
</evidence>
<keyword evidence="9" id="KW-1133">Transmembrane helix</keyword>